<dbReference type="WBParaSite" id="TMUE_1000005961.1">
    <property type="protein sequence ID" value="TMUE_1000005961.1"/>
    <property type="gene ID" value="WBGene00299396"/>
</dbReference>
<keyword evidence="2" id="KW-1185">Reference proteome</keyword>
<evidence type="ECO:0000259" key="1">
    <source>
        <dbReference type="PROSITE" id="PS50878"/>
    </source>
</evidence>
<dbReference type="PANTHER" id="PTHR21301">
    <property type="entry name" value="REVERSE TRANSCRIPTASE"/>
    <property type="match status" value="1"/>
</dbReference>
<name>A0A5S6QF06_TRIMR</name>
<dbReference type="PANTHER" id="PTHR21301:SF11">
    <property type="entry name" value="GIY-YIG DOMAIN-CONTAINING PROTEIN"/>
    <property type="match status" value="1"/>
</dbReference>
<dbReference type="PROSITE" id="PS50878">
    <property type="entry name" value="RT_POL"/>
    <property type="match status" value="1"/>
</dbReference>
<accession>A0A5S6QF06</accession>
<sequence>MGNSLSPVIAEVFMENLEEIAFAGVDITIKPRFFKRYVDDIFVVITNGKEDQFLEYLNSLFPEQISFTMEKESNRTLPFLDALVIRHDELVQTTVYRKATQSERYLDFSSHHLHSVFRSVIKGVVDRAEKVCDHEFIQPELQYITETLSKKRIP</sequence>
<organism evidence="2 3">
    <name type="scientific">Trichuris muris</name>
    <name type="common">Mouse whipworm</name>
    <dbReference type="NCBI Taxonomy" id="70415"/>
    <lineage>
        <taxon>Eukaryota</taxon>
        <taxon>Metazoa</taxon>
        <taxon>Ecdysozoa</taxon>
        <taxon>Nematoda</taxon>
        <taxon>Enoplea</taxon>
        <taxon>Dorylaimia</taxon>
        <taxon>Trichinellida</taxon>
        <taxon>Trichuridae</taxon>
        <taxon>Trichuris</taxon>
    </lineage>
</organism>
<evidence type="ECO:0000313" key="3">
    <source>
        <dbReference type="WBParaSite" id="TMUE_1000005961.1"/>
    </source>
</evidence>
<proteinExistence type="predicted"/>
<feature type="domain" description="Reverse transcriptase" evidence="1">
    <location>
        <begin position="1"/>
        <end position="113"/>
    </location>
</feature>
<dbReference type="Pfam" id="PF26215">
    <property type="entry name" value="HTH_animal"/>
    <property type="match status" value="1"/>
</dbReference>
<dbReference type="Proteomes" id="UP000046395">
    <property type="component" value="Unassembled WGS sequence"/>
</dbReference>
<evidence type="ECO:0000313" key="2">
    <source>
        <dbReference type="Proteomes" id="UP000046395"/>
    </source>
</evidence>
<dbReference type="STRING" id="70415.A0A5S6QF06"/>
<protein>
    <submittedName>
        <fullName evidence="3">Reverse transcriptase domain-containing protein</fullName>
    </submittedName>
</protein>
<dbReference type="AlphaFoldDB" id="A0A5S6QF06"/>
<dbReference type="InterPro" id="IPR000477">
    <property type="entry name" value="RT_dom"/>
</dbReference>
<reference evidence="3" key="1">
    <citation type="submission" date="2019-12" db="UniProtKB">
        <authorList>
            <consortium name="WormBaseParasite"/>
        </authorList>
    </citation>
    <scope>IDENTIFICATION</scope>
</reference>
<dbReference type="InterPro" id="IPR058912">
    <property type="entry name" value="HTH_animal"/>
</dbReference>